<evidence type="ECO:0008006" key="3">
    <source>
        <dbReference type="Google" id="ProtNLM"/>
    </source>
</evidence>
<gene>
    <name evidence="1" type="ORF">SSP531S_02740</name>
</gene>
<sequence length="73" mass="8731">MSWLNLVERWFAELTSRKLRRSAHRSVVELERDIRGWINEWNKNPKPFVWTKTADEILETLAAYCTRTNDSGH</sequence>
<dbReference type="Proteomes" id="UP000265354">
    <property type="component" value="Unassembled WGS sequence"/>
</dbReference>
<evidence type="ECO:0000313" key="1">
    <source>
        <dbReference type="EMBL" id="GBP98881.1"/>
    </source>
</evidence>
<proteinExistence type="predicted"/>
<dbReference type="AlphaFoldDB" id="A0A388SSS3"/>
<dbReference type="EMBL" id="BGZL01000001">
    <property type="protein sequence ID" value="GBP98881.1"/>
    <property type="molecule type" value="Genomic_DNA"/>
</dbReference>
<evidence type="ECO:0000313" key="2">
    <source>
        <dbReference type="Proteomes" id="UP000265354"/>
    </source>
</evidence>
<organism evidence="1 2">
    <name type="scientific">Streptomyces spongiicola</name>
    <dbReference type="NCBI Taxonomy" id="1690221"/>
    <lineage>
        <taxon>Bacteria</taxon>
        <taxon>Bacillati</taxon>
        <taxon>Actinomycetota</taxon>
        <taxon>Actinomycetes</taxon>
        <taxon>Kitasatosporales</taxon>
        <taxon>Streptomycetaceae</taxon>
        <taxon>Streptomyces</taxon>
    </lineage>
</organism>
<reference evidence="1 2" key="1">
    <citation type="submission" date="2018-07" db="EMBL/GenBank/DDBJ databases">
        <title>Whole Genome Shotgun Sequence of Streptomyces spongiicola strain 531S.</title>
        <authorList>
            <person name="Dohra H."/>
            <person name="Kodani S."/>
        </authorList>
    </citation>
    <scope>NUCLEOTIDE SEQUENCE [LARGE SCALE GENOMIC DNA]</scope>
    <source>
        <strain evidence="1 2">531S</strain>
    </source>
</reference>
<name>A0A388SSS3_9ACTN</name>
<protein>
    <recommendedName>
        <fullName evidence="3">Tc1-like transposase DDE domain-containing protein</fullName>
    </recommendedName>
</protein>
<accession>A0A388SSS3</accession>
<comment type="caution">
    <text evidence="1">The sequence shown here is derived from an EMBL/GenBank/DDBJ whole genome shotgun (WGS) entry which is preliminary data.</text>
</comment>